<evidence type="ECO:0000256" key="4">
    <source>
        <dbReference type="PROSITE-ProRule" id="PRU00325"/>
    </source>
</evidence>
<dbReference type="EMBL" id="JAIVGD010000018">
    <property type="protein sequence ID" value="KAH0754991.1"/>
    <property type="molecule type" value="Genomic_DNA"/>
</dbReference>
<evidence type="ECO:0000256" key="5">
    <source>
        <dbReference type="SAM" id="MobiDB-lite"/>
    </source>
</evidence>
<keyword evidence="3" id="KW-0862">Zinc</keyword>
<dbReference type="Pfam" id="PF10551">
    <property type="entry name" value="MULE"/>
    <property type="match status" value="1"/>
</dbReference>
<dbReference type="InterPro" id="IPR007527">
    <property type="entry name" value="Znf_SWIM"/>
</dbReference>
<evidence type="ECO:0000313" key="8">
    <source>
        <dbReference type="Proteomes" id="UP000826656"/>
    </source>
</evidence>
<feature type="compositionally biased region" description="Acidic residues" evidence="5">
    <location>
        <begin position="90"/>
        <end position="101"/>
    </location>
</feature>
<dbReference type="Proteomes" id="UP000826656">
    <property type="component" value="Unassembled WGS sequence"/>
</dbReference>
<feature type="region of interest" description="Disordered" evidence="5">
    <location>
        <begin position="49"/>
        <end position="124"/>
    </location>
</feature>
<reference evidence="7 8" key="1">
    <citation type="journal article" date="2021" name="bioRxiv">
        <title>Chromosome-scale and haplotype-resolved genome assembly of a tetraploid potato cultivar.</title>
        <authorList>
            <person name="Sun H."/>
            <person name="Jiao W.-B."/>
            <person name="Krause K."/>
            <person name="Campoy J.A."/>
            <person name="Goel M."/>
            <person name="Folz-Donahue K."/>
            <person name="Kukat C."/>
            <person name="Huettel B."/>
            <person name="Schneeberger K."/>
        </authorList>
    </citation>
    <scope>NUCLEOTIDE SEQUENCE [LARGE SCALE GENOMIC DNA]</scope>
    <source>
        <strain evidence="7">SolTubOtavaFocal</strain>
        <tissue evidence="7">Leaves</tissue>
    </source>
</reference>
<dbReference type="Pfam" id="PF04434">
    <property type="entry name" value="SWIM"/>
    <property type="match status" value="1"/>
</dbReference>
<dbReference type="InterPro" id="IPR006564">
    <property type="entry name" value="Znf_PMZ"/>
</dbReference>
<keyword evidence="2 4" id="KW-0863">Zinc-finger</keyword>
<evidence type="ECO:0000256" key="3">
    <source>
        <dbReference type="ARBA" id="ARBA00022833"/>
    </source>
</evidence>
<sequence>MNDQHGYHMNLLAQNYGFATISQPHYAYSATHGIHQSFGVGLNEHENQSFAECSSSQRHMESSHNQYETREDETTFDLCNDAHAQRSDENSEEDEPSEDDGESKAIESESDEDIGDLPQNNCGNVSEMQNNDIPYFTTLENEEDIFISTRESEMKYCSVWSEDAKKDLEKDMCFSSKAKLKRAVTIWSLRKNKEFKVVISTKSIWTVRCRFYDSLGCPWFLRGRKVGGSLWKIGKYFNNHRCETEGLTTAFQYSNPGTVVEWKHEESMSSPEVKTFKFVFWAFKPCIDGFQTCRPVISVDGTHMYGKYEIKLLIAVGVDGNDNILPLAFAIVDKESKVAWKWFFRKLSTHVIKDREDICIVSDRAKGILTSLSELWQFQEPRAFHRFCLRHLKSDFQSQFPNRDLSNLMWRAATAHQVRKFEALMWEIQEENREAYEYLMRIPLNKWTVSHDDGKRWGVLTTNLLESFNGLLKKARGLPVTAMVRLSLEQTVERYTRRCQTTHQLVEQNELWTSSFKMKWEKNYEGSKRHFVYDWNISTGVYEVRSIQIDGTGGNPHCVSLSEKKCDCEKWANLHFPCSHVMKVTERMGALARNFVSEHFTTENYVTTYSGSFSPIGHEAYWPSPSFIMRSNEFYRRPNRSRTTRIPNEMDRDPAVYGRACGLCRQTGHDRRRCPTRNQT</sequence>
<comment type="caution">
    <text evidence="7">The sequence shown here is derived from an EMBL/GenBank/DDBJ whole genome shotgun (WGS) entry which is preliminary data.</text>
</comment>
<gene>
    <name evidence="7" type="ORF">KY290_025261</name>
</gene>
<keyword evidence="1" id="KW-0479">Metal-binding</keyword>
<accession>A0ABQ7UT62</accession>
<keyword evidence="8" id="KW-1185">Reference proteome</keyword>
<evidence type="ECO:0000259" key="6">
    <source>
        <dbReference type="PROSITE" id="PS50966"/>
    </source>
</evidence>
<evidence type="ECO:0000256" key="1">
    <source>
        <dbReference type="ARBA" id="ARBA00022723"/>
    </source>
</evidence>
<protein>
    <recommendedName>
        <fullName evidence="6">SWIM-type domain-containing protein</fullName>
    </recommendedName>
</protein>
<proteinExistence type="predicted"/>
<feature type="compositionally biased region" description="Basic and acidic residues" evidence="5">
    <location>
        <begin position="58"/>
        <end position="73"/>
    </location>
</feature>
<organism evidence="7 8">
    <name type="scientific">Solanum tuberosum</name>
    <name type="common">Potato</name>
    <dbReference type="NCBI Taxonomy" id="4113"/>
    <lineage>
        <taxon>Eukaryota</taxon>
        <taxon>Viridiplantae</taxon>
        <taxon>Streptophyta</taxon>
        <taxon>Embryophyta</taxon>
        <taxon>Tracheophyta</taxon>
        <taxon>Spermatophyta</taxon>
        <taxon>Magnoliopsida</taxon>
        <taxon>eudicotyledons</taxon>
        <taxon>Gunneridae</taxon>
        <taxon>Pentapetalae</taxon>
        <taxon>asterids</taxon>
        <taxon>lamiids</taxon>
        <taxon>Solanales</taxon>
        <taxon>Solanaceae</taxon>
        <taxon>Solanoideae</taxon>
        <taxon>Solaneae</taxon>
        <taxon>Solanum</taxon>
    </lineage>
</organism>
<name>A0ABQ7UT62_SOLTU</name>
<feature type="domain" description="SWIM-type" evidence="6">
    <location>
        <begin position="557"/>
        <end position="589"/>
    </location>
</feature>
<dbReference type="InterPro" id="IPR018289">
    <property type="entry name" value="MULE_transposase_dom"/>
</dbReference>
<dbReference type="PANTHER" id="PTHR31973">
    <property type="entry name" value="POLYPROTEIN, PUTATIVE-RELATED"/>
    <property type="match status" value="1"/>
</dbReference>
<dbReference type="PANTHER" id="PTHR31973:SF195">
    <property type="entry name" value="MUDR FAMILY TRANSPOSASE"/>
    <property type="match status" value="1"/>
</dbReference>
<evidence type="ECO:0000256" key="2">
    <source>
        <dbReference type="ARBA" id="ARBA00022771"/>
    </source>
</evidence>
<dbReference type="SMART" id="SM00575">
    <property type="entry name" value="ZnF_PMZ"/>
    <property type="match status" value="1"/>
</dbReference>
<evidence type="ECO:0000313" key="7">
    <source>
        <dbReference type="EMBL" id="KAH0754991.1"/>
    </source>
</evidence>
<dbReference type="PROSITE" id="PS50966">
    <property type="entry name" value="ZF_SWIM"/>
    <property type="match status" value="1"/>
</dbReference>